<protein>
    <submittedName>
        <fullName evidence="1">Uncharacterized protein</fullName>
    </submittedName>
</protein>
<evidence type="ECO:0000313" key="2">
    <source>
        <dbReference type="Proteomes" id="UP000075398"/>
    </source>
</evidence>
<reference evidence="1 2" key="1">
    <citation type="journal article" date="2016" name="ISME J.">
        <title>Chasing the elusive Euryarchaeota class WSA2: genomes reveal a uniquely fastidious methyl-reducing methanogen.</title>
        <authorList>
            <person name="Nobu M.K."/>
            <person name="Narihiro T."/>
            <person name="Kuroda K."/>
            <person name="Mei R."/>
            <person name="Liu W.T."/>
        </authorList>
    </citation>
    <scope>NUCLEOTIDE SEQUENCE [LARGE SCALE GENOMIC DNA]</scope>
    <source>
        <strain evidence="1">U1lsi0528_Bin055</strain>
    </source>
</reference>
<evidence type="ECO:0000313" key="1">
    <source>
        <dbReference type="EMBL" id="KYC44351.1"/>
    </source>
</evidence>
<dbReference type="EMBL" id="LNGC01000290">
    <property type="protein sequence ID" value="KYC44351.1"/>
    <property type="molecule type" value="Genomic_DNA"/>
</dbReference>
<name>A0A150IH75_9EURY</name>
<organism evidence="1 2">
    <name type="scientific">Candidatus Methanofastidiosum methylothiophilum</name>
    <dbReference type="NCBI Taxonomy" id="1705564"/>
    <lineage>
        <taxon>Archaea</taxon>
        <taxon>Methanobacteriati</taxon>
        <taxon>Methanobacteriota</taxon>
        <taxon>Stenosarchaea group</taxon>
        <taxon>Candidatus Methanofastidiosia</taxon>
        <taxon>Candidatus Methanofastidiosales</taxon>
        <taxon>Candidatus Methanofastidiosaceae</taxon>
        <taxon>Candidatus Methanofastidiosum</taxon>
    </lineage>
</organism>
<dbReference type="Proteomes" id="UP000075398">
    <property type="component" value="Unassembled WGS sequence"/>
</dbReference>
<sequence>MSEPFGQRIDLDLYVFGYRGDKEFSEMPKINVEVNLKGYSIYDQKKSISNIGIEVNKTPTEITVKVPIKDLGDPEKVIFSATTSTGLLSLDSMPWRIVILNKE</sequence>
<accession>A0A150IH75</accession>
<proteinExistence type="predicted"/>
<dbReference type="AlphaFoldDB" id="A0A150IH75"/>
<comment type="caution">
    <text evidence="1">The sequence shown here is derived from an EMBL/GenBank/DDBJ whole genome shotgun (WGS) entry which is preliminary data.</text>
</comment>
<gene>
    <name evidence="1" type="ORF">AMQ22_02314</name>
</gene>